<dbReference type="SUPFAM" id="SSF55073">
    <property type="entry name" value="Nucleotide cyclase"/>
    <property type="match status" value="1"/>
</dbReference>
<accession>A0A8J3LMD1</accession>
<dbReference type="PROSITE" id="PS50887">
    <property type="entry name" value="GGDEF"/>
    <property type="match status" value="1"/>
</dbReference>
<dbReference type="InterPro" id="IPR011990">
    <property type="entry name" value="TPR-like_helical_dom_sf"/>
</dbReference>
<proteinExistence type="predicted"/>
<dbReference type="RefSeq" id="WP_168079022.1">
    <property type="nucleotide sequence ID" value="NZ_BAAAQJ010000009.1"/>
</dbReference>
<dbReference type="SMART" id="SM00267">
    <property type="entry name" value="GGDEF"/>
    <property type="match status" value="1"/>
</dbReference>
<dbReference type="SUPFAM" id="SSF48452">
    <property type="entry name" value="TPR-like"/>
    <property type="match status" value="2"/>
</dbReference>
<evidence type="ECO:0000313" key="2">
    <source>
        <dbReference type="EMBL" id="GIG74362.1"/>
    </source>
</evidence>
<dbReference type="NCBIfam" id="TIGR00254">
    <property type="entry name" value="GGDEF"/>
    <property type="match status" value="1"/>
</dbReference>
<dbReference type="Gene3D" id="3.30.70.270">
    <property type="match status" value="1"/>
</dbReference>
<gene>
    <name evidence="2" type="ORF">Pfl04_27660</name>
</gene>
<dbReference type="Proteomes" id="UP000653674">
    <property type="component" value="Unassembled WGS sequence"/>
</dbReference>
<dbReference type="InterPro" id="IPR029787">
    <property type="entry name" value="Nucleotide_cyclase"/>
</dbReference>
<feature type="domain" description="GGDEF" evidence="1">
    <location>
        <begin position="437"/>
        <end position="579"/>
    </location>
</feature>
<dbReference type="InterPro" id="IPR043128">
    <property type="entry name" value="Rev_trsase/Diguanyl_cyclase"/>
</dbReference>
<dbReference type="InterPro" id="IPR000160">
    <property type="entry name" value="GGDEF_dom"/>
</dbReference>
<dbReference type="PANTHER" id="PTHR45138">
    <property type="entry name" value="REGULATORY COMPONENTS OF SENSORY TRANSDUCTION SYSTEM"/>
    <property type="match status" value="1"/>
</dbReference>
<dbReference type="AlphaFoldDB" id="A0A8J3LMD1"/>
<keyword evidence="3" id="KW-1185">Reference proteome</keyword>
<comment type="caution">
    <text evidence="2">The sequence shown here is derived from an EMBL/GenBank/DDBJ whole genome shotgun (WGS) entry which is preliminary data.</text>
</comment>
<protein>
    <recommendedName>
        <fullName evidence="1">GGDEF domain-containing protein</fullName>
    </recommendedName>
</protein>
<dbReference type="CDD" id="cd01949">
    <property type="entry name" value="GGDEF"/>
    <property type="match status" value="1"/>
</dbReference>
<dbReference type="GO" id="GO:0005886">
    <property type="term" value="C:plasma membrane"/>
    <property type="evidence" value="ECO:0007669"/>
    <property type="project" value="TreeGrafter"/>
</dbReference>
<dbReference type="Pfam" id="PF00990">
    <property type="entry name" value="GGDEF"/>
    <property type="match status" value="1"/>
</dbReference>
<dbReference type="GO" id="GO:0052621">
    <property type="term" value="F:diguanylate cyclase activity"/>
    <property type="evidence" value="ECO:0007669"/>
    <property type="project" value="TreeGrafter"/>
</dbReference>
<reference evidence="2" key="1">
    <citation type="submission" date="2021-01" db="EMBL/GenBank/DDBJ databases">
        <title>Whole genome shotgun sequence of Planosporangium flavigriseum NBRC 105377.</title>
        <authorList>
            <person name="Komaki H."/>
            <person name="Tamura T."/>
        </authorList>
    </citation>
    <scope>NUCLEOTIDE SEQUENCE</scope>
    <source>
        <strain evidence="2">NBRC 105377</strain>
    </source>
</reference>
<dbReference type="InterPro" id="IPR050469">
    <property type="entry name" value="Diguanylate_Cyclase"/>
</dbReference>
<name>A0A8J3LMD1_9ACTN</name>
<organism evidence="2 3">
    <name type="scientific">Planosporangium flavigriseum</name>
    <dbReference type="NCBI Taxonomy" id="373681"/>
    <lineage>
        <taxon>Bacteria</taxon>
        <taxon>Bacillati</taxon>
        <taxon>Actinomycetota</taxon>
        <taxon>Actinomycetes</taxon>
        <taxon>Micromonosporales</taxon>
        <taxon>Micromonosporaceae</taxon>
        <taxon>Planosporangium</taxon>
    </lineage>
</organism>
<evidence type="ECO:0000259" key="1">
    <source>
        <dbReference type="PROSITE" id="PS50887"/>
    </source>
</evidence>
<sequence length="579" mass="63186">MLEFTVLDATWVDDSSPAVFGSPLTEVAAPEDGVTRVSQPGKTRTAQTRTARHETVRTVAELASELDAIEVLGSQQLEGAFDRAVRLEEEALAASAVDLQLRARLIQAAVRGRRGETAESGRILHDVHRWAAEHNHRYLLARSHRLLATFFRQVGDPHAALEHAVRSVEFLDDTAPALVRAYHLATLAGALAHTASYDEARQRYAEAERIGVAVGDIPLQLLVLSNLAYMEHEAGEPVRALATAERMATLAAAAGIALDSLSLDTLARAQMRLGHYAEAEQTLRVAISAREVLAATEVDGYAECLLTLAEVQRLRGATDRARATLDECLRLCDRSDLHGIRMRTWGERAELYAALGCFEDAYAQYKVFHAEAIAVFSAERDARARILQAVFEADEARRSSRHYRNLALRDPLTGLYNRRFVDGQLPVLLRKAADAGTPLSVALIDIDHFKRINDTCSHDAGDQVLRQFTDLLTASVDELFSPGEAGASDAFAARLGGEEFLLVLPGIDGMEAVARLEKLRVAIRSHAWFPVTGDLPVTVSIGVTTVPTTGSSQSALLRRADHNLYTAKRAGRDRTIGDG</sequence>
<dbReference type="GO" id="GO:0043709">
    <property type="term" value="P:cell adhesion involved in single-species biofilm formation"/>
    <property type="evidence" value="ECO:0007669"/>
    <property type="project" value="TreeGrafter"/>
</dbReference>
<evidence type="ECO:0000313" key="3">
    <source>
        <dbReference type="Proteomes" id="UP000653674"/>
    </source>
</evidence>
<dbReference type="GO" id="GO:1902201">
    <property type="term" value="P:negative regulation of bacterial-type flagellum-dependent cell motility"/>
    <property type="evidence" value="ECO:0007669"/>
    <property type="project" value="TreeGrafter"/>
</dbReference>
<dbReference type="EMBL" id="BONU01000017">
    <property type="protein sequence ID" value="GIG74362.1"/>
    <property type="molecule type" value="Genomic_DNA"/>
</dbReference>
<dbReference type="FunFam" id="3.30.70.270:FF:000001">
    <property type="entry name" value="Diguanylate cyclase domain protein"/>
    <property type="match status" value="1"/>
</dbReference>
<dbReference type="PANTHER" id="PTHR45138:SF24">
    <property type="entry name" value="DIGUANYLATE CYCLASE DGCC-RELATED"/>
    <property type="match status" value="1"/>
</dbReference>
<dbReference type="Gene3D" id="1.25.40.10">
    <property type="entry name" value="Tetratricopeptide repeat domain"/>
    <property type="match status" value="2"/>
</dbReference>